<proteinExistence type="inferred from homology"/>
<comment type="catalytic activity">
    <reaction evidence="4">
        <text>an N-acyl-L-alpha-aminoacyl-tRNA + H2O = an N-acyl-L-amino acid + a tRNA + H(+)</text>
        <dbReference type="Rhea" id="RHEA:54448"/>
        <dbReference type="Rhea" id="RHEA-COMP:10123"/>
        <dbReference type="Rhea" id="RHEA-COMP:13883"/>
        <dbReference type="ChEBI" id="CHEBI:15377"/>
        <dbReference type="ChEBI" id="CHEBI:15378"/>
        <dbReference type="ChEBI" id="CHEBI:59874"/>
        <dbReference type="ChEBI" id="CHEBI:78442"/>
        <dbReference type="ChEBI" id="CHEBI:138191"/>
        <dbReference type="EC" id="3.1.1.29"/>
    </reaction>
</comment>
<reference evidence="6" key="1">
    <citation type="submission" date="2023-06" db="EMBL/GenBank/DDBJ databases">
        <authorList>
            <consortium name="Lawrence Berkeley National Laboratory"/>
            <person name="Ahrendt S."/>
            <person name="Sahu N."/>
            <person name="Indic B."/>
            <person name="Wong-Bajracharya J."/>
            <person name="Merenyi Z."/>
            <person name="Ke H.-M."/>
            <person name="Monk M."/>
            <person name="Kocsube S."/>
            <person name="Drula E."/>
            <person name="Lipzen A."/>
            <person name="Balint B."/>
            <person name="Henrissat B."/>
            <person name="Andreopoulos B."/>
            <person name="Martin F.M."/>
            <person name="Harder C.B."/>
            <person name="Rigling D."/>
            <person name="Ford K.L."/>
            <person name="Foster G.D."/>
            <person name="Pangilinan J."/>
            <person name="Papanicolaou A."/>
            <person name="Barry K."/>
            <person name="LaButti K."/>
            <person name="Viragh M."/>
            <person name="Koriabine M."/>
            <person name="Yan M."/>
            <person name="Riley R."/>
            <person name="Champramary S."/>
            <person name="Plett K.L."/>
            <person name="Tsai I.J."/>
            <person name="Slot J."/>
            <person name="Sipos G."/>
            <person name="Plett J."/>
            <person name="Nagy L.G."/>
            <person name="Grigoriev I.V."/>
        </authorList>
    </citation>
    <scope>NUCLEOTIDE SEQUENCE</scope>
    <source>
        <strain evidence="6">HWK02</strain>
    </source>
</reference>
<dbReference type="GO" id="GO:0005829">
    <property type="term" value="C:cytosol"/>
    <property type="evidence" value="ECO:0007669"/>
    <property type="project" value="TreeGrafter"/>
</dbReference>
<gene>
    <name evidence="6" type="ORF">EDD18DRAFT_1121281</name>
</gene>
<dbReference type="Proteomes" id="UP001175228">
    <property type="component" value="Unassembled WGS sequence"/>
</dbReference>
<dbReference type="InterPro" id="IPR023476">
    <property type="entry name" value="Pep_tRNA_hydro_II_dom_sf"/>
</dbReference>
<dbReference type="AlphaFoldDB" id="A0AA39QMY7"/>
<dbReference type="GO" id="GO:0004045">
    <property type="term" value="F:peptidyl-tRNA hydrolase activity"/>
    <property type="evidence" value="ECO:0007669"/>
    <property type="project" value="UniProtKB-EC"/>
</dbReference>
<dbReference type="Pfam" id="PF01981">
    <property type="entry name" value="PTH2"/>
    <property type="match status" value="1"/>
</dbReference>
<evidence type="ECO:0000256" key="5">
    <source>
        <dbReference type="SAM" id="MobiDB-lite"/>
    </source>
</evidence>
<evidence type="ECO:0000313" key="7">
    <source>
        <dbReference type="Proteomes" id="UP001175228"/>
    </source>
</evidence>
<dbReference type="NCBIfam" id="TIGR00283">
    <property type="entry name" value="arch_pth2"/>
    <property type="match status" value="1"/>
</dbReference>
<accession>A0AA39QMY7</accession>
<dbReference type="Gene3D" id="3.40.1490.10">
    <property type="entry name" value="Bit1"/>
    <property type="match status" value="1"/>
</dbReference>
<keyword evidence="7" id="KW-1185">Reference proteome</keyword>
<evidence type="ECO:0000313" key="6">
    <source>
        <dbReference type="EMBL" id="KAK0505937.1"/>
    </source>
</evidence>
<evidence type="ECO:0000256" key="2">
    <source>
        <dbReference type="ARBA" id="ARBA00022801"/>
    </source>
</evidence>
<feature type="compositionally biased region" description="Acidic residues" evidence="5">
    <location>
        <begin position="61"/>
        <end position="73"/>
    </location>
</feature>
<name>A0AA39QMY7_9AGAR</name>
<evidence type="ECO:0000256" key="4">
    <source>
        <dbReference type="ARBA" id="ARBA00048707"/>
    </source>
</evidence>
<comment type="caution">
    <text evidence="6">The sequence shown here is derived from an EMBL/GenBank/DDBJ whole genome shotgun (WGS) entry which is preliminary data.</text>
</comment>
<dbReference type="PANTHER" id="PTHR12649:SF11">
    <property type="entry name" value="PEPTIDYL-TRNA HYDROLASE 2, MITOCHONDRIAL"/>
    <property type="match status" value="1"/>
</dbReference>
<protein>
    <recommendedName>
        <fullName evidence="1">peptidyl-tRNA hydrolase</fullName>
        <ecNumber evidence="1">3.1.1.29</ecNumber>
    </recommendedName>
</protein>
<dbReference type="InterPro" id="IPR002833">
    <property type="entry name" value="PTH2"/>
</dbReference>
<dbReference type="SUPFAM" id="SSF102462">
    <property type="entry name" value="Peptidyl-tRNA hydrolase II"/>
    <property type="match status" value="1"/>
</dbReference>
<feature type="region of interest" description="Disordered" evidence="5">
    <location>
        <begin position="30"/>
        <end position="81"/>
    </location>
</feature>
<dbReference type="FunFam" id="3.40.1490.10:FF:000002">
    <property type="entry name" value="Peptidyl-tRNA hydrolase 2, mitochondrial"/>
    <property type="match status" value="1"/>
</dbReference>
<keyword evidence="2" id="KW-0378">Hydrolase</keyword>
<dbReference type="PANTHER" id="PTHR12649">
    <property type="entry name" value="PEPTIDYL-TRNA HYDROLASE 2"/>
    <property type="match status" value="1"/>
</dbReference>
<organism evidence="6 7">
    <name type="scientific">Armillaria luteobubalina</name>
    <dbReference type="NCBI Taxonomy" id="153913"/>
    <lineage>
        <taxon>Eukaryota</taxon>
        <taxon>Fungi</taxon>
        <taxon>Dikarya</taxon>
        <taxon>Basidiomycota</taxon>
        <taxon>Agaricomycotina</taxon>
        <taxon>Agaricomycetes</taxon>
        <taxon>Agaricomycetidae</taxon>
        <taxon>Agaricales</taxon>
        <taxon>Marasmiineae</taxon>
        <taxon>Physalacriaceae</taxon>
        <taxon>Armillaria</taxon>
    </lineage>
</organism>
<dbReference type="EC" id="3.1.1.29" evidence="1"/>
<evidence type="ECO:0000256" key="1">
    <source>
        <dbReference type="ARBA" id="ARBA00013260"/>
    </source>
</evidence>
<dbReference type="EMBL" id="JAUEPU010000001">
    <property type="protein sequence ID" value="KAK0505937.1"/>
    <property type="molecule type" value="Genomic_DNA"/>
</dbReference>
<evidence type="ECO:0000256" key="3">
    <source>
        <dbReference type="ARBA" id="ARBA00038050"/>
    </source>
</evidence>
<comment type="similarity">
    <text evidence="3">Belongs to the PTH2 family.</text>
</comment>
<sequence length="201" mass="21185">MHALASGPAYGTVVAATFVIGLWVGSNVSPRDPAKSGKPHGQPVEAAANGTEATDPSRDVGDDESDSEAEGEGSGDLSSLKIDPTEECTMVLVIRDDLGMTPGKIAAQCSHAVLACYQSMLSSNVPLLRRWESLGQPKLIRRCRNADLLLALQSLAQILNLCTRSIKDAGRTQIEAGSRTVLGIVGPVDLVRRVTGTLRPL</sequence>